<accession>A0AA38ZAZ2</accession>
<dbReference type="AlphaFoldDB" id="A0AA38ZAZ2"/>
<dbReference type="Proteomes" id="UP001168098">
    <property type="component" value="Unassembled WGS sequence"/>
</dbReference>
<comment type="similarity">
    <text evidence="1">Belongs to the PPR family. P subfamily.</text>
</comment>
<keyword evidence="4" id="KW-1185">Reference proteome</keyword>
<evidence type="ECO:0008006" key="5">
    <source>
        <dbReference type="Google" id="ProtNLM"/>
    </source>
</evidence>
<dbReference type="EMBL" id="JARBHA010000013">
    <property type="protein sequence ID" value="KAJ9685257.1"/>
    <property type="molecule type" value="Genomic_DNA"/>
</dbReference>
<evidence type="ECO:0000256" key="1">
    <source>
        <dbReference type="ARBA" id="ARBA00007626"/>
    </source>
</evidence>
<organism evidence="3 4">
    <name type="scientific">Vitis rotundifolia</name>
    <name type="common">Muscadine grape</name>
    <dbReference type="NCBI Taxonomy" id="103349"/>
    <lineage>
        <taxon>Eukaryota</taxon>
        <taxon>Viridiplantae</taxon>
        <taxon>Streptophyta</taxon>
        <taxon>Embryophyta</taxon>
        <taxon>Tracheophyta</taxon>
        <taxon>Spermatophyta</taxon>
        <taxon>Magnoliopsida</taxon>
        <taxon>eudicotyledons</taxon>
        <taxon>Gunneridae</taxon>
        <taxon>Pentapetalae</taxon>
        <taxon>rosids</taxon>
        <taxon>Vitales</taxon>
        <taxon>Vitaceae</taxon>
        <taxon>Viteae</taxon>
        <taxon>Vitis</taxon>
    </lineage>
</organism>
<gene>
    <name evidence="3" type="ORF">PVL29_017331</name>
</gene>
<dbReference type="InterPro" id="IPR050667">
    <property type="entry name" value="PPR-containing_protein"/>
</dbReference>
<dbReference type="PANTHER" id="PTHR47939">
    <property type="entry name" value="MEMBRANE-ASSOCIATED SALT-INDUCIBLE PROTEIN-LIKE"/>
    <property type="match status" value="1"/>
</dbReference>
<evidence type="ECO:0000256" key="2">
    <source>
        <dbReference type="ARBA" id="ARBA00022737"/>
    </source>
</evidence>
<dbReference type="PANTHER" id="PTHR47939:SF5">
    <property type="entry name" value="PENTACOTRIPEPTIDE-REPEAT REGION OF PRORP DOMAIN-CONTAINING PROTEIN"/>
    <property type="match status" value="1"/>
</dbReference>
<dbReference type="InterPro" id="IPR011990">
    <property type="entry name" value="TPR-like_helical_dom_sf"/>
</dbReference>
<reference evidence="3 4" key="1">
    <citation type="journal article" date="2023" name="BMC Biotechnol.">
        <title>Vitis rotundifolia cv Carlos genome sequencing.</title>
        <authorList>
            <person name="Huff M."/>
            <person name="Hulse-Kemp A."/>
            <person name="Scheffler B."/>
            <person name="Youngblood R."/>
            <person name="Simpson S."/>
            <person name="Babiker E."/>
            <person name="Staton M."/>
        </authorList>
    </citation>
    <scope>NUCLEOTIDE SEQUENCE [LARGE SCALE GENOMIC DNA]</scope>
    <source>
        <tissue evidence="3">Leaf</tissue>
    </source>
</reference>
<dbReference type="Gene3D" id="1.25.40.10">
    <property type="entry name" value="Tetratricopeptide repeat domain"/>
    <property type="match status" value="1"/>
</dbReference>
<evidence type="ECO:0000313" key="3">
    <source>
        <dbReference type="EMBL" id="KAJ9685257.1"/>
    </source>
</evidence>
<dbReference type="Pfam" id="PF01535">
    <property type="entry name" value="PPR"/>
    <property type="match status" value="2"/>
</dbReference>
<dbReference type="InterPro" id="IPR002885">
    <property type="entry name" value="PPR_rpt"/>
</dbReference>
<comment type="caution">
    <text evidence="3">The sequence shown here is derived from an EMBL/GenBank/DDBJ whole genome shotgun (WGS) entry which is preliminary data.</text>
</comment>
<keyword evidence="2" id="KW-0677">Repeat</keyword>
<proteinExistence type="inferred from homology"/>
<sequence>MIVSTGREYGLIVHYGKAKLIGKALLIIEKMWKSSCELDVAAYMILIRSLYNAQKTDIGLEFYKEMVHKEMRLDMSLYELLLTCLAGCGDIAGVQLVADDMIRRSQILERNVFSCMLKSFCIVERIREALELICDLNYKKLTLEPNDFETLVKGLCRVDKITDAA</sequence>
<name>A0AA38ZAZ2_VITRO</name>
<evidence type="ECO:0000313" key="4">
    <source>
        <dbReference type="Proteomes" id="UP001168098"/>
    </source>
</evidence>
<protein>
    <recommendedName>
        <fullName evidence="5">Pentatricopeptide repeat-containing protein</fullName>
    </recommendedName>
</protein>